<keyword evidence="3" id="KW-1185">Reference proteome</keyword>
<gene>
    <name evidence="2" type="ORF">F5878DRAFT_645543</name>
</gene>
<feature type="transmembrane region" description="Helical" evidence="1">
    <location>
        <begin position="91"/>
        <end position="112"/>
    </location>
</feature>
<dbReference type="EMBL" id="MU806609">
    <property type="protein sequence ID" value="KAJ3833934.1"/>
    <property type="molecule type" value="Genomic_DNA"/>
</dbReference>
<proteinExistence type="predicted"/>
<evidence type="ECO:0000256" key="1">
    <source>
        <dbReference type="SAM" id="Phobius"/>
    </source>
</evidence>
<evidence type="ECO:0000313" key="3">
    <source>
        <dbReference type="Proteomes" id="UP001163846"/>
    </source>
</evidence>
<keyword evidence="1" id="KW-0812">Transmembrane</keyword>
<reference evidence="2" key="1">
    <citation type="submission" date="2022-08" db="EMBL/GenBank/DDBJ databases">
        <authorList>
            <consortium name="DOE Joint Genome Institute"/>
            <person name="Min B."/>
            <person name="Riley R."/>
            <person name="Sierra-Patev S."/>
            <person name="Naranjo-Ortiz M."/>
            <person name="Looney B."/>
            <person name="Konkel Z."/>
            <person name="Slot J.C."/>
            <person name="Sakamoto Y."/>
            <person name="Steenwyk J.L."/>
            <person name="Rokas A."/>
            <person name="Carro J."/>
            <person name="Camarero S."/>
            <person name="Ferreira P."/>
            <person name="Molpeceres G."/>
            <person name="Ruiz-Duenas F.J."/>
            <person name="Serrano A."/>
            <person name="Henrissat B."/>
            <person name="Drula E."/>
            <person name="Hughes K.W."/>
            <person name="Mata J.L."/>
            <person name="Ishikawa N.K."/>
            <person name="Vargas-Isla R."/>
            <person name="Ushijima S."/>
            <person name="Smith C.A."/>
            <person name="Ahrendt S."/>
            <person name="Andreopoulos W."/>
            <person name="He G."/>
            <person name="Labutti K."/>
            <person name="Lipzen A."/>
            <person name="Ng V."/>
            <person name="Sandor L."/>
            <person name="Barry K."/>
            <person name="Martinez A.T."/>
            <person name="Xiao Y."/>
            <person name="Gibbons J.G."/>
            <person name="Terashima K."/>
            <person name="Hibbett D.S."/>
            <person name="Grigoriev I.V."/>
        </authorList>
    </citation>
    <scope>NUCLEOTIDE SEQUENCE</scope>
    <source>
        <strain evidence="2">TFB9207</strain>
    </source>
</reference>
<keyword evidence="1" id="KW-0472">Membrane</keyword>
<sequence length="313" mass="34634">MLTVRQKWFAAAGVRSGRQSEAVGNGQWPRRKAMEDSLIKQTQTAMSTISSRPAFNSSTPIDRLNASTLRTKKIFSIAGHRVRYKIELRELGVVVTVLVLMLALLLPAGYAIPTPPSNEFAGSSEESPPTSWTAYVYTITYAEPPPSFRLPLSIRYPKTYKNLKSAEAIKLEDEKEAKLKQVKEKVDNLIKAGMCHLLKAEYKGAFEAKNALTLVRTPKDKWYPSYELGPSIEYHAKIHLEVKRGMKTSKEGKPILSTGVVAEDDQHDWLITVKEPKDGEVAVGKIEAELGVTYPVVGGIAGSVYSAESCFTM</sequence>
<accession>A0AA38P0B9</accession>
<keyword evidence="1" id="KW-1133">Transmembrane helix</keyword>
<comment type="caution">
    <text evidence="2">The sequence shown here is derived from an EMBL/GenBank/DDBJ whole genome shotgun (WGS) entry which is preliminary data.</text>
</comment>
<protein>
    <submittedName>
        <fullName evidence="2">Uncharacterized protein</fullName>
    </submittedName>
</protein>
<name>A0AA38P0B9_9AGAR</name>
<evidence type="ECO:0000313" key="2">
    <source>
        <dbReference type="EMBL" id="KAJ3833934.1"/>
    </source>
</evidence>
<organism evidence="2 3">
    <name type="scientific">Lentinula raphanica</name>
    <dbReference type="NCBI Taxonomy" id="153919"/>
    <lineage>
        <taxon>Eukaryota</taxon>
        <taxon>Fungi</taxon>
        <taxon>Dikarya</taxon>
        <taxon>Basidiomycota</taxon>
        <taxon>Agaricomycotina</taxon>
        <taxon>Agaricomycetes</taxon>
        <taxon>Agaricomycetidae</taxon>
        <taxon>Agaricales</taxon>
        <taxon>Marasmiineae</taxon>
        <taxon>Omphalotaceae</taxon>
        <taxon>Lentinula</taxon>
    </lineage>
</organism>
<dbReference type="AlphaFoldDB" id="A0AA38P0B9"/>
<dbReference type="Proteomes" id="UP001163846">
    <property type="component" value="Unassembled WGS sequence"/>
</dbReference>